<protein>
    <submittedName>
        <fullName evidence="1">Uncharacterized protein</fullName>
    </submittedName>
</protein>
<reference evidence="1 2" key="1">
    <citation type="submission" date="2017-06" db="EMBL/GenBank/DDBJ databases">
        <authorList>
            <person name="Kim H.J."/>
            <person name="Triplett B.A."/>
        </authorList>
    </citation>
    <scope>NUCLEOTIDE SEQUENCE [LARGE SCALE GENOMIC DNA]</scope>
    <source>
        <strain evidence="1 2">DSM 29339</strain>
    </source>
</reference>
<accession>A0A239DEZ6</accession>
<gene>
    <name evidence="1" type="ORF">SAMN05421757_101800</name>
</gene>
<evidence type="ECO:0000313" key="2">
    <source>
        <dbReference type="Proteomes" id="UP000198426"/>
    </source>
</evidence>
<name>A0A239DEZ6_9RHOB</name>
<evidence type="ECO:0000313" key="1">
    <source>
        <dbReference type="EMBL" id="SNS31066.1"/>
    </source>
</evidence>
<organism evidence="1 2">
    <name type="scientific">Tropicimonas sediminicola</name>
    <dbReference type="NCBI Taxonomy" id="1031541"/>
    <lineage>
        <taxon>Bacteria</taxon>
        <taxon>Pseudomonadati</taxon>
        <taxon>Pseudomonadota</taxon>
        <taxon>Alphaproteobacteria</taxon>
        <taxon>Rhodobacterales</taxon>
        <taxon>Roseobacteraceae</taxon>
        <taxon>Tropicimonas</taxon>
    </lineage>
</organism>
<dbReference type="AlphaFoldDB" id="A0A239DEZ6"/>
<dbReference type="Proteomes" id="UP000198426">
    <property type="component" value="Unassembled WGS sequence"/>
</dbReference>
<sequence length="79" mass="8967">MRITTEDYSETRFIPLPGRQFLLIHAQDLARFDCTKSANLTPKQARETEMVHRMQAQILTLVTTMGTNQVARNGAPFTS</sequence>
<proteinExistence type="predicted"/>
<keyword evidence="2" id="KW-1185">Reference proteome</keyword>
<dbReference type="EMBL" id="FZOY01000001">
    <property type="protein sequence ID" value="SNS31066.1"/>
    <property type="molecule type" value="Genomic_DNA"/>
</dbReference>